<accession>A0AAV0WD12</accession>
<dbReference type="AlphaFoldDB" id="A0AAV0WD12"/>
<dbReference type="EMBL" id="CARXXK010000002">
    <property type="protein sequence ID" value="CAI6353658.1"/>
    <property type="molecule type" value="Genomic_DNA"/>
</dbReference>
<evidence type="ECO:0000313" key="3">
    <source>
        <dbReference type="Proteomes" id="UP001160148"/>
    </source>
</evidence>
<dbReference type="Proteomes" id="UP001160148">
    <property type="component" value="Unassembled WGS sequence"/>
</dbReference>
<name>A0AAV0WD12_9HEMI</name>
<comment type="caution">
    <text evidence="2">The sequence shown here is derived from an EMBL/GenBank/DDBJ whole genome shotgun (WGS) entry which is preliminary data.</text>
</comment>
<gene>
    <name evidence="2" type="ORF">MEUPH1_LOCUS9755</name>
</gene>
<reference evidence="2 3" key="1">
    <citation type="submission" date="2023-01" db="EMBL/GenBank/DDBJ databases">
        <authorList>
            <person name="Whitehead M."/>
        </authorList>
    </citation>
    <scope>NUCLEOTIDE SEQUENCE [LARGE SCALE GENOMIC DNA]</scope>
</reference>
<evidence type="ECO:0000256" key="1">
    <source>
        <dbReference type="SAM" id="MobiDB-lite"/>
    </source>
</evidence>
<organism evidence="2 3">
    <name type="scientific">Macrosiphum euphorbiae</name>
    <name type="common">potato aphid</name>
    <dbReference type="NCBI Taxonomy" id="13131"/>
    <lineage>
        <taxon>Eukaryota</taxon>
        <taxon>Metazoa</taxon>
        <taxon>Ecdysozoa</taxon>
        <taxon>Arthropoda</taxon>
        <taxon>Hexapoda</taxon>
        <taxon>Insecta</taxon>
        <taxon>Pterygota</taxon>
        <taxon>Neoptera</taxon>
        <taxon>Paraneoptera</taxon>
        <taxon>Hemiptera</taxon>
        <taxon>Sternorrhyncha</taxon>
        <taxon>Aphidomorpha</taxon>
        <taxon>Aphidoidea</taxon>
        <taxon>Aphididae</taxon>
        <taxon>Macrosiphini</taxon>
        <taxon>Macrosiphum</taxon>
    </lineage>
</organism>
<proteinExistence type="predicted"/>
<sequence length="132" mass="15284">MNSKPKISPIKFINQNTVQKIKNNSQLSESDTNNVFNYEWTEVVSPKSHKRLNSDKQNHLSKTIKTTTNTLFSSHNKFSVLSQNDDTDMETNEENETISKSPPPIFIKTKVQNYQQFCEKIKNIIEPTDDFT</sequence>
<feature type="compositionally biased region" description="Acidic residues" evidence="1">
    <location>
        <begin position="85"/>
        <end position="96"/>
    </location>
</feature>
<keyword evidence="3" id="KW-1185">Reference proteome</keyword>
<protein>
    <submittedName>
        <fullName evidence="2">Uncharacterized protein</fullName>
    </submittedName>
</protein>
<feature type="region of interest" description="Disordered" evidence="1">
    <location>
        <begin position="81"/>
        <end position="103"/>
    </location>
</feature>
<evidence type="ECO:0000313" key="2">
    <source>
        <dbReference type="EMBL" id="CAI6353658.1"/>
    </source>
</evidence>